<keyword evidence="1" id="KW-0472">Membrane</keyword>
<feature type="domain" description="Type 4 fimbrial biogenesis protein PilX N-terminal" evidence="3">
    <location>
        <begin position="25"/>
        <end position="75"/>
    </location>
</feature>
<dbReference type="Proteomes" id="UP000019442">
    <property type="component" value="Chromosome"/>
</dbReference>
<name>W8KY01_9GAMM</name>
<protein>
    <recommendedName>
        <fullName evidence="6">Pilus assembly protein PilX</fullName>
    </recommendedName>
</protein>
<keyword evidence="1" id="KW-1133">Transmembrane helix</keyword>
<evidence type="ECO:0008006" key="6">
    <source>
        <dbReference type="Google" id="ProtNLM"/>
    </source>
</evidence>
<feature type="transmembrane region" description="Helical" evidence="1">
    <location>
        <begin position="28"/>
        <end position="47"/>
    </location>
</feature>
<keyword evidence="5" id="KW-1185">Reference proteome</keyword>
<dbReference type="EMBL" id="CP007268">
    <property type="protein sequence ID" value="AHK80446.1"/>
    <property type="molecule type" value="Genomic_DNA"/>
</dbReference>
<organism evidence="4 5">
    <name type="scientific">Ectothiorhodospira haloalkaliphila</name>
    <dbReference type="NCBI Taxonomy" id="421628"/>
    <lineage>
        <taxon>Bacteria</taxon>
        <taxon>Pseudomonadati</taxon>
        <taxon>Pseudomonadota</taxon>
        <taxon>Gammaproteobacteria</taxon>
        <taxon>Chromatiales</taxon>
        <taxon>Ectothiorhodospiraceae</taxon>
        <taxon>Ectothiorhodospira</taxon>
    </lineage>
</organism>
<evidence type="ECO:0000259" key="2">
    <source>
        <dbReference type="Pfam" id="PF13681"/>
    </source>
</evidence>
<dbReference type="Pfam" id="PF14341">
    <property type="entry name" value="PilX_N"/>
    <property type="match status" value="1"/>
</dbReference>
<dbReference type="InterPro" id="IPR025746">
    <property type="entry name" value="PilX_N_dom"/>
</dbReference>
<dbReference type="RefSeq" id="WP_025283010.1">
    <property type="nucleotide sequence ID" value="NZ_CP007268.1"/>
</dbReference>
<dbReference type="KEGG" id="hhc:M911_16365"/>
<feature type="domain" description="PilX/PilW C-terminal" evidence="2">
    <location>
        <begin position="109"/>
        <end position="185"/>
    </location>
</feature>
<evidence type="ECO:0000259" key="3">
    <source>
        <dbReference type="Pfam" id="PF14341"/>
    </source>
</evidence>
<evidence type="ECO:0000313" key="5">
    <source>
        <dbReference type="Proteomes" id="UP000019442"/>
    </source>
</evidence>
<proteinExistence type="predicted"/>
<dbReference type="InterPro" id="IPR025205">
    <property type="entry name" value="PilX/PilW_C"/>
</dbReference>
<dbReference type="AlphaFoldDB" id="W8KY01"/>
<dbReference type="HOGENOM" id="CLU_103317_2_0_6"/>
<dbReference type="Pfam" id="PF13681">
    <property type="entry name" value="PilX"/>
    <property type="match status" value="1"/>
</dbReference>
<reference evidence="4 5" key="1">
    <citation type="journal article" date="2014" name="J Genomics">
        <title>Draft Genome Sequence of the Extremely Halophilic Phototrophic Purple Sulfur Bacterium Halorhodospira halochloris.</title>
        <authorList>
            <person name="Singh K.S."/>
            <person name="Kirksey J."/>
            <person name="Hoff W.D."/>
            <person name="Deole R."/>
        </authorList>
    </citation>
    <scope>NUCLEOTIDE SEQUENCE [LARGE SCALE GENOMIC DNA]</scope>
    <source>
        <strain evidence="4 5">A</strain>
    </source>
</reference>
<gene>
    <name evidence="4" type="ORF">M911_16365</name>
</gene>
<dbReference type="OrthoDB" id="5298746at2"/>
<accession>W8KY01</accession>
<evidence type="ECO:0000313" key="4">
    <source>
        <dbReference type="EMBL" id="AHK80446.1"/>
    </source>
</evidence>
<reference evidence="5" key="2">
    <citation type="submission" date="2014-02" db="EMBL/GenBank/DDBJ databases">
        <title>Draft Genome Sequence of extremely halophilic bacteria Halorhodospira halochloris.</title>
        <authorList>
            <person name="Singh K.S."/>
        </authorList>
    </citation>
    <scope>NUCLEOTIDE SEQUENCE [LARGE SCALE GENOMIC DNA]</scope>
    <source>
        <strain evidence="5">A</strain>
    </source>
</reference>
<evidence type="ECO:0000256" key="1">
    <source>
        <dbReference type="SAM" id="Phobius"/>
    </source>
</evidence>
<keyword evidence="1" id="KW-0812">Transmembrane</keyword>
<sequence length="185" mass="19862">MVEVVQLEAADLVNLVNRDSRHFQKGSALIVSLVLLLVITLLAVAGMQNTTLQERMSGNYRDRDLAFQAAEYALRSGEARLEAATLPSFGGTEPGLIQVLPGGHAVQVWNGYSWDSASATPVHTAAFDVASAPRYVVEQLPPMPDPQSSLAVDEPVGDIEVFRITARATGGTADAVVILQSTYRR</sequence>